<dbReference type="EMBL" id="CP001682">
    <property type="protein sequence ID" value="ACU94871.1"/>
    <property type="molecule type" value="Genomic_DNA"/>
</dbReference>
<dbReference type="AlphaFoldDB" id="C7MKS4"/>
<dbReference type="Pfam" id="PF01545">
    <property type="entry name" value="Cation_efflux"/>
    <property type="match status" value="1"/>
</dbReference>
<evidence type="ECO:0000256" key="1">
    <source>
        <dbReference type="ARBA" id="ARBA00004141"/>
    </source>
</evidence>
<dbReference type="Gene3D" id="3.30.70.1350">
    <property type="entry name" value="Cation efflux protein, cytoplasmic domain"/>
    <property type="match status" value="1"/>
</dbReference>
<dbReference type="FunFam" id="1.20.1510.10:FF:000006">
    <property type="entry name" value="Divalent cation efflux transporter"/>
    <property type="match status" value="1"/>
</dbReference>
<feature type="domain" description="Cation efflux protein transmembrane" evidence="8">
    <location>
        <begin position="25"/>
        <end position="215"/>
    </location>
</feature>
<comment type="subcellular location">
    <subcellularLocation>
        <location evidence="1">Membrane</location>
        <topology evidence="1">Multi-pass membrane protein</topology>
    </subcellularLocation>
</comment>
<dbReference type="GO" id="GO:0006882">
    <property type="term" value="P:intracellular zinc ion homeostasis"/>
    <property type="evidence" value="ECO:0007669"/>
    <property type="project" value="TreeGrafter"/>
</dbReference>
<feature type="transmembrane region" description="Helical" evidence="7">
    <location>
        <begin position="128"/>
        <end position="147"/>
    </location>
</feature>
<evidence type="ECO:0000256" key="7">
    <source>
        <dbReference type="SAM" id="Phobius"/>
    </source>
</evidence>
<keyword evidence="11" id="KW-1185">Reference proteome</keyword>
<name>C7MKS4_CRYCD</name>
<dbReference type="PANTHER" id="PTHR43840">
    <property type="entry name" value="MITOCHONDRIAL METAL TRANSPORTER 1-RELATED"/>
    <property type="match status" value="1"/>
</dbReference>
<dbReference type="PANTHER" id="PTHR43840:SF15">
    <property type="entry name" value="MITOCHONDRIAL METAL TRANSPORTER 1-RELATED"/>
    <property type="match status" value="1"/>
</dbReference>
<evidence type="ECO:0000256" key="4">
    <source>
        <dbReference type="ARBA" id="ARBA00022692"/>
    </source>
</evidence>
<keyword evidence="3" id="KW-0813">Transport</keyword>
<evidence type="ECO:0000256" key="5">
    <source>
        <dbReference type="ARBA" id="ARBA00022989"/>
    </source>
</evidence>
<dbReference type="InterPro" id="IPR027470">
    <property type="entry name" value="Cation_efflux_CTD"/>
</dbReference>
<feature type="transmembrane region" description="Helical" evidence="7">
    <location>
        <begin position="24"/>
        <end position="43"/>
    </location>
</feature>
<dbReference type="eggNOG" id="COG0053">
    <property type="taxonomic scope" value="Bacteria"/>
</dbReference>
<feature type="transmembrane region" description="Helical" evidence="7">
    <location>
        <begin position="168"/>
        <end position="188"/>
    </location>
</feature>
<evidence type="ECO:0000313" key="10">
    <source>
        <dbReference type="EMBL" id="ACU94871.1"/>
    </source>
</evidence>
<evidence type="ECO:0000256" key="2">
    <source>
        <dbReference type="ARBA" id="ARBA00008114"/>
    </source>
</evidence>
<dbReference type="KEGG" id="ccu:Ccur_11850"/>
<reference evidence="10 11" key="1">
    <citation type="journal article" date="2009" name="Stand. Genomic Sci.">
        <title>Complete genome sequence of Cryptobacterium curtum type strain (12-3).</title>
        <authorList>
            <person name="Mavrommatis K."/>
            <person name="Pukall R."/>
            <person name="Rohde C."/>
            <person name="Chen F."/>
            <person name="Sims D."/>
            <person name="Brettin T."/>
            <person name="Kuske C."/>
            <person name="Detter J.C."/>
            <person name="Han C."/>
            <person name="Lapidus A."/>
            <person name="Copeland A."/>
            <person name="Glavina Del Rio T."/>
            <person name="Nolan M."/>
            <person name="Lucas S."/>
            <person name="Tice H."/>
            <person name="Cheng J.F."/>
            <person name="Bruce D."/>
            <person name="Goodwin L."/>
            <person name="Pitluck S."/>
            <person name="Ovchinnikova G."/>
            <person name="Pati A."/>
            <person name="Ivanova N."/>
            <person name="Chen A."/>
            <person name="Palaniappan K."/>
            <person name="Chain P."/>
            <person name="D'haeseleer P."/>
            <person name="Goker M."/>
            <person name="Bristow J."/>
            <person name="Eisen J.A."/>
            <person name="Markowitz V."/>
            <person name="Hugenholtz P."/>
            <person name="Rohde M."/>
            <person name="Klenk H.P."/>
            <person name="Kyrpides N.C."/>
        </authorList>
    </citation>
    <scope>NUCLEOTIDE SEQUENCE [LARGE SCALE GENOMIC DNA]</scope>
    <source>
        <strain evidence="11">ATCC 700683 / DSM 15641 / 12-3</strain>
    </source>
</reference>
<feature type="domain" description="Cation efflux protein cytoplasmic" evidence="9">
    <location>
        <begin position="228"/>
        <end position="298"/>
    </location>
</feature>
<protein>
    <submittedName>
        <fullName evidence="10">Cation diffusion facilitator family transporter</fullName>
    </submittedName>
</protein>
<dbReference type="SUPFAM" id="SSF161111">
    <property type="entry name" value="Cation efflux protein transmembrane domain-like"/>
    <property type="match status" value="1"/>
</dbReference>
<gene>
    <name evidence="10" type="ordered locus">Ccur_11850</name>
</gene>
<evidence type="ECO:0000256" key="3">
    <source>
        <dbReference type="ARBA" id="ARBA00022448"/>
    </source>
</evidence>
<dbReference type="InterPro" id="IPR002524">
    <property type="entry name" value="Cation_efflux"/>
</dbReference>
<feature type="transmembrane region" description="Helical" evidence="7">
    <location>
        <begin position="55"/>
        <end position="76"/>
    </location>
</feature>
<dbReference type="Proteomes" id="UP000000954">
    <property type="component" value="Chromosome"/>
</dbReference>
<dbReference type="Gene3D" id="1.20.1510.10">
    <property type="entry name" value="Cation efflux protein transmembrane domain"/>
    <property type="match status" value="1"/>
</dbReference>
<evidence type="ECO:0000259" key="9">
    <source>
        <dbReference type="Pfam" id="PF16916"/>
    </source>
</evidence>
<proteinExistence type="inferred from homology"/>
<evidence type="ECO:0000259" key="8">
    <source>
        <dbReference type="Pfam" id="PF01545"/>
    </source>
</evidence>
<dbReference type="HOGENOM" id="CLU_013430_3_2_11"/>
<dbReference type="Pfam" id="PF16916">
    <property type="entry name" value="ZT_dimer"/>
    <property type="match status" value="1"/>
</dbReference>
<dbReference type="SUPFAM" id="SSF160240">
    <property type="entry name" value="Cation efflux protein cytoplasmic domain-like"/>
    <property type="match status" value="1"/>
</dbReference>
<dbReference type="GO" id="GO:0015341">
    <property type="term" value="F:zinc efflux antiporter activity"/>
    <property type="evidence" value="ECO:0007669"/>
    <property type="project" value="TreeGrafter"/>
</dbReference>
<accession>C7MKS4</accession>
<organism evidence="10 11">
    <name type="scientific">Cryptobacterium curtum (strain ATCC 700683 / DSM 15641 / CCUG 43107 / 12-3)</name>
    <dbReference type="NCBI Taxonomy" id="469378"/>
    <lineage>
        <taxon>Bacteria</taxon>
        <taxon>Bacillati</taxon>
        <taxon>Actinomycetota</taxon>
        <taxon>Coriobacteriia</taxon>
        <taxon>Eggerthellales</taxon>
        <taxon>Eggerthellaceae</taxon>
        <taxon>Cryptobacterium</taxon>
    </lineage>
</organism>
<dbReference type="GO" id="GO:0005886">
    <property type="term" value="C:plasma membrane"/>
    <property type="evidence" value="ECO:0007669"/>
    <property type="project" value="TreeGrafter"/>
</dbReference>
<dbReference type="RefSeq" id="WP_015778734.1">
    <property type="nucleotide sequence ID" value="NC_013170.1"/>
</dbReference>
<keyword evidence="6 7" id="KW-0472">Membrane</keyword>
<dbReference type="InterPro" id="IPR027469">
    <property type="entry name" value="Cation_efflux_TMD_sf"/>
</dbReference>
<dbReference type="InterPro" id="IPR036837">
    <property type="entry name" value="Cation_efflux_CTD_sf"/>
</dbReference>
<keyword evidence="5 7" id="KW-1133">Transmembrane helix</keyword>
<keyword evidence="4 7" id="KW-0812">Transmembrane</keyword>
<dbReference type="GO" id="GO:0015093">
    <property type="term" value="F:ferrous iron transmembrane transporter activity"/>
    <property type="evidence" value="ECO:0007669"/>
    <property type="project" value="TreeGrafter"/>
</dbReference>
<feature type="transmembrane region" description="Helical" evidence="7">
    <location>
        <begin position="88"/>
        <end position="108"/>
    </location>
</feature>
<dbReference type="GO" id="GO:0015086">
    <property type="term" value="F:cadmium ion transmembrane transporter activity"/>
    <property type="evidence" value="ECO:0007669"/>
    <property type="project" value="TreeGrafter"/>
</dbReference>
<comment type="similarity">
    <text evidence="2">Belongs to the cation diffusion facilitator (CDF) transporter (TC 2.A.4) family.</text>
</comment>
<sequence length="312" mass="33177">MVQTVDPAPPKTDAAIRARHIRRVLVVIMLLNLAVAAAKFFYGSVTGSVSMRADGIASVFDAASNVIGIAGMLIAARPADTDHPYGHAKFETYASVVIGMMLLIAAWNVASDAYAAFTEPVHTIEVNAGSFIVMIGTLAINLGVSFYERKRGHALKSEILSADALHTAADALVSLSVIIGLIFVLLGFPLADPICSLVVAVAILHSAWEVFKQANATLSDEARIPAAAIVDCAQSIQDVRQCHQVRTRGTEGEVYLDLHILLDPTLSIKDAHAVGNQVETAIKKAFPQVVDVTVHLEPDTPEERAEAASGDH</sequence>
<evidence type="ECO:0000313" key="11">
    <source>
        <dbReference type="Proteomes" id="UP000000954"/>
    </source>
</evidence>
<dbReference type="InterPro" id="IPR050291">
    <property type="entry name" value="CDF_Transporter"/>
</dbReference>
<dbReference type="NCBIfam" id="TIGR01297">
    <property type="entry name" value="CDF"/>
    <property type="match status" value="1"/>
</dbReference>
<dbReference type="InterPro" id="IPR058533">
    <property type="entry name" value="Cation_efflux_TM"/>
</dbReference>
<evidence type="ECO:0000256" key="6">
    <source>
        <dbReference type="ARBA" id="ARBA00023136"/>
    </source>
</evidence>